<evidence type="ECO:0000256" key="4">
    <source>
        <dbReference type="ARBA" id="ARBA00022737"/>
    </source>
</evidence>
<gene>
    <name evidence="13" type="primary">aceF</name>
    <name evidence="13" type="ORF">NCTC10717_01630</name>
</gene>
<evidence type="ECO:0000256" key="7">
    <source>
        <dbReference type="ARBA" id="ARBA00025211"/>
    </source>
</evidence>
<dbReference type="InterPro" id="IPR011053">
    <property type="entry name" value="Single_hybrid_motif"/>
</dbReference>
<proteinExistence type="inferred from homology"/>
<dbReference type="InterPro" id="IPR006256">
    <property type="entry name" value="AcTrfase_Pyrv_DH_cplx"/>
</dbReference>
<dbReference type="GO" id="GO:0005737">
    <property type="term" value="C:cytoplasm"/>
    <property type="evidence" value="ECO:0007669"/>
    <property type="project" value="TreeGrafter"/>
</dbReference>
<dbReference type="FunFam" id="3.30.559.10:FF:000004">
    <property type="entry name" value="Acetyltransferase component of pyruvate dehydrogenase complex"/>
    <property type="match status" value="1"/>
</dbReference>
<organism evidence="13 14">
    <name type="scientific">Suttonella indologenes</name>
    <dbReference type="NCBI Taxonomy" id="13276"/>
    <lineage>
        <taxon>Bacteria</taxon>
        <taxon>Pseudomonadati</taxon>
        <taxon>Pseudomonadota</taxon>
        <taxon>Gammaproteobacteria</taxon>
        <taxon>Cardiobacteriales</taxon>
        <taxon>Cardiobacteriaceae</taxon>
        <taxon>Suttonella</taxon>
    </lineage>
</organism>
<dbReference type="PANTHER" id="PTHR43178:SF2">
    <property type="entry name" value="DIHYDROLIPOYLLYSINE-RESIDUE ACETYLTRANSFERASE COMPONENT OF PYRUVATE DEHYDROGENASE COMPLEX"/>
    <property type="match status" value="1"/>
</dbReference>
<keyword evidence="13" id="KW-0670">Pyruvate</keyword>
<dbReference type="GO" id="GO:0004742">
    <property type="term" value="F:dihydrolipoyllysine-residue acetyltransferase activity"/>
    <property type="evidence" value="ECO:0007669"/>
    <property type="project" value="UniProtKB-UniRule"/>
</dbReference>
<evidence type="ECO:0000256" key="9">
    <source>
        <dbReference type="RuleBase" id="RU361137"/>
    </source>
</evidence>
<evidence type="ECO:0000256" key="8">
    <source>
        <dbReference type="ARBA" id="ARBA00048370"/>
    </source>
</evidence>
<dbReference type="OrthoDB" id="9805770at2"/>
<evidence type="ECO:0000256" key="5">
    <source>
        <dbReference type="ARBA" id="ARBA00022823"/>
    </source>
</evidence>
<reference evidence="13 14" key="1">
    <citation type="submission" date="2018-06" db="EMBL/GenBank/DDBJ databases">
        <authorList>
            <consortium name="Pathogen Informatics"/>
            <person name="Doyle S."/>
        </authorList>
    </citation>
    <scope>NUCLEOTIDE SEQUENCE [LARGE SCALE GENOMIC DNA]</scope>
    <source>
        <strain evidence="13 14">NCTC10717</strain>
    </source>
</reference>
<dbReference type="InterPro" id="IPR036625">
    <property type="entry name" value="E3-bd_dom_sf"/>
</dbReference>
<feature type="domain" description="Lipoyl-binding" evidence="11">
    <location>
        <begin position="2"/>
        <end position="76"/>
    </location>
</feature>
<feature type="domain" description="Peripheral subunit-binding (PSBD)" evidence="12">
    <location>
        <begin position="240"/>
        <end position="277"/>
    </location>
</feature>
<comment type="subunit">
    <text evidence="2 9">Forms a 24-polypeptide structural core with octahedral symmetry.</text>
</comment>
<dbReference type="InterPro" id="IPR003016">
    <property type="entry name" value="2-oxoA_DH_lipoyl-BS"/>
</dbReference>
<feature type="region of interest" description="Disordered" evidence="10">
    <location>
        <begin position="184"/>
        <end position="224"/>
    </location>
</feature>
<accession>A0A380MZ29</accession>
<dbReference type="FunFam" id="2.40.50.100:FF:000009">
    <property type="entry name" value="Acetyltransferase component of pyruvate dehydrogenase complex"/>
    <property type="match status" value="1"/>
</dbReference>
<dbReference type="InterPro" id="IPR000089">
    <property type="entry name" value="Biotin_lipoyl"/>
</dbReference>
<dbReference type="PROSITE" id="PS50968">
    <property type="entry name" value="BIOTINYL_LIPOYL"/>
    <property type="match status" value="2"/>
</dbReference>
<name>A0A380MZ29_9GAMM</name>
<dbReference type="PANTHER" id="PTHR43178">
    <property type="entry name" value="DIHYDROLIPOAMIDE ACETYLTRANSFERASE COMPONENT OF PYRUVATE DEHYDROGENASE COMPLEX"/>
    <property type="match status" value="1"/>
</dbReference>
<keyword evidence="5 9" id="KW-0450">Lipoyl</keyword>
<dbReference type="PROSITE" id="PS00189">
    <property type="entry name" value="LIPOYL"/>
    <property type="match status" value="2"/>
</dbReference>
<keyword evidence="4" id="KW-0677">Repeat</keyword>
<evidence type="ECO:0000256" key="6">
    <source>
        <dbReference type="ARBA" id="ARBA00023315"/>
    </source>
</evidence>
<feature type="compositionally biased region" description="Polar residues" evidence="10">
    <location>
        <begin position="94"/>
        <end position="111"/>
    </location>
</feature>
<comment type="function">
    <text evidence="7">The pyruvate dehydrogenase complex catalyzes the overall conversion of pyruvate to acetyl-CoA and CO(2). It contains multiple copies of three enzymatic components: pyruvate dehydrogenase (E1), dihydrolipoamide acetyltransferase (E2) and lipoamide dehydrogenase (E3).</text>
</comment>
<evidence type="ECO:0000259" key="12">
    <source>
        <dbReference type="PROSITE" id="PS51826"/>
    </source>
</evidence>
<sequence>MSIEIRVPDIGDFDAVDVIEVLIKAGDNIEAEQSVLVLESDKASMEVPASSGGVVESVNIKVGDKVKEGDVIAVLSGGEKAAAEEDSQPKNEAAQETSSSNDKGSGETQELTVPDIGDFDSVSVIEVNVSLGQNIAKDETLITLESDKASMEVPAEFAGELVSLNVKVGDKVSKGTVIGTVKAAGGKPAQSAQAAAENKAAPAKEEAKTAPSTAQKTSDAPVKEQAPAIAIDEDAFAKAYASPAVRRFARELGADLGKINGTGRNNRILEEDVKSWIKQTLASVASGSVSGTASGTGIPPIPAVDFSKFGEIEEQKLSRINILTGEAMTRCWLNIPHVTQHDKCDITELEAFRQSLKAAAEKRGVRVTMLAFLMKALVAGLKEYPRFNSSLSPDGKSLILKKYYNIGIAVDTPNGLVVPVIRDVDKKGIYELSADLMEVSKKARDGKLSPKDMSGASMTISSLGGIGGEYFTPIVNAPEVAILGVSRSTMEPIWNGKEFEPRLMLPMSLSFDHRVIDGALAARLTVFIGQMLTDMKKTLL</sequence>
<dbReference type="GO" id="GO:0045254">
    <property type="term" value="C:pyruvate dehydrogenase complex"/>
    <property type="evidence" value="ECO:0007669"/>
    <property type="project" value="UniProtKB-UniRule"/>
</dbReference>
<feature type="domain" description="Lipoyl-binding" evidence="11">
    <location>
        <begin position="108"/>
        <end position="182"/>
    </location>
</feature>
<dbReference type="SUPFAM" id="SSF47005">
    <property type="entry name" value="Peripheral subunit-binding domain of 2-oxo acid dehydrogenase complex"/>
    <property type="match status" value="1"/>
</dbReference>
<evidence type="ECO:0000259" key="11">
    <source>
        <dbReference type="PROSITE" id="PS50968"/>
    </source>
</evidence>
<comment type="cofactor">
    <cofactor evidence="9">
        <name>(R)-lipoate</name>
        <dbReference type="ChEBI" id="CHEBI:83088"/>
    </cofactor>
    <text evidence="9">Binds 2 lipoyl cofactors covalently.</text>
</comment>
<dbReference type="AlphaFoldDB" id="A0A380MZ29"/>
<dbReference type="Gene3D" id="2.40.50.100">
    <property type="match status" value="2"/>
</dbReference>
<feature type="region of interest" description="Disordered" evidence="10">
    <location>
        <begin position="79"/>
        <end position="115"/>
    </location>
</feature>
<evidence type="ECO:0000256" key="10">
    <source>
        <dbReference type="SAM" id="MobiDB-lite"/>
    </source>
</evidence>
<dbReference type="Pfam" id="PF00198">
    <property type="entry name" value="2-oxoacid_dh"/>
    <property type="match status" value="1"/>
</dbReference>
<evidence type="ECO:0000256" key="1">
    <source>
        <dbReference type="ARBA" id="ARBA00007317"/>
    </source>
</evidence>
<dbReference type="InterPro" id="IPR004167">
    <property type="entry name" value="PSBD"/>
</dbReference>
<dbReference type="SUPFAM" id="SSF51230">
    <property type="entry name" value="Single hybrid motif"/>
    <property type="match status" value="2"/>
</dbReference>
<evidence type="ECO:0000256" key="3">
    <source>
        <dbReference type="ARBA" id="ARBA00022679"/>
    </source>
</evidence>
<evidence type="ECO:0000256" key="2">
    <source>
        <dbReference type="ARBA" id="ARBA00011484"/>
    </source>
</evidence>
<dbReference type="RefSeq" id="WP_115218785.1">
    <property type="nucleotide sequence ID" value="NZ_UHIA01000004.1"/>
</dbReference>
<evidence type="ECO:0000313" key="13">
    <source>
        <dbReference type="EMBL" id="SUO97805.1"/>
    </source>
</evidence>
<dbReference type="GO" id="GO:0006086">
    <property type="term" value="P:pyruvate decarboxylation to acetyl-CoA"/>
    <property type="evidence" value="ECO:0007669"/>
    <property type="project" value="UniProtKB-UniRule"/>
</dbReference>
<dbReference type="InterPro" id="IPR023213">
    <property type="entry name" value="CAT-like_dom_sf"/>
</dbReference>
<dbReference type="NCBIfam" id="TIGR01348">
    <property type="entry name" value="PDHac_trf_long"/>
    <property type="match status" value="1"/>
</dbReference>
<protein>
    <recommendedName>
        <fullName evidence="9">Acetyltransferase component of pyruvate dehydrogenase complex</fullName>
        <ecNumber evidence="9">2.3.1.12</ecNumber>
    </recommendedName>
</protein>
<dbReference type="CDD" id="cd06849">
    <property type="entry name" value="lipoyl_domain"/>
    <property type="match status" value="2"/>
</dbReference>
<dbReference type="SUPFAM" id="SSF52777">
    <property type="entry name" value="CoA-dependent acyltransferases"/>
    <property type="match status" value="1"/>
</dbReference>
<dbReference type="EMBL" id="UHIA01000004">
    <property type="protein sequence ID" value="SUO97805.1"/>
    <property type="molecule type" value="Genomic_DNA"/>
</dbReference>
<comment type="catalytic activity">
    <reaction evidence="8 9">
        <text>N(6)-[(R)-dihydrolipoyl]-L-lysyl-[protein] + acetyl-CoA = N(6)-[(R)-S(8)-acetyldihydrolipoyl]-L-lysyl-[protein] + CoA</text>
        <dbReference type="Rhea" id="RHEA:17017"/>
        <dbReference type="Rhea" id="RHEA-COMP:10475"/>
        <dbReference type="Rhea" id="RHEA-COMP:10478"/>
        <dbReference type="ChEBI" id="CHEBI:57287"/>
        <dbReference type="ChEBI" id="CHEBI:57288"/>
        <dbReference type="ChEBI" id="CHEBI:83100"/>
        <dbReference type="ChEBI" id="CHEBI:83111"/>
        <dbReference type="EC" id="2.3.1.12"/>
    </reaction>
</comment>
<keyword evidence="6 9" id="KW-0012">Acyltransferase</keyword>
<dbReference type="Gene3D" id="3.30.559.10">
    <property type="entry name" value="Chloramphenicol acetyltransferase-like domain"/>
    <property type="match status" value="1"/>
</dbReference>
<dbReference type="InterPro" id="IPR050743">
    <property type="entry name" value="2-oxoacid_DH_E2_comp"/>
</dbReference>
<dbReference type="Pfam" id="PF02817">
    <property type="entry name" value="E3_binding"/>
    <property type="match status" value="1"/>
</dbReference>
<feature type="compositionally biased region" description="Low complexity" evidence="10">
    <location>
        <begin position="184"/>
        <end position="201"/>
    </location>
</feature>
<keyword evidence="3 9" id="KW-0808">Transferase</keyword>
<dbReference type="GO" id="GO:0031405">
    <property type="term" value="F:lipoic acid binding"/>
    <property type="evidence" value="ECO:0007669"/>
    <property type="project" value="TreeGrafter"/>
</dbReference>
<dbReference type="InterPro" id="IPR001078">
    <property type="entry name" value="2-oxoacid_DH_actylTfrase"/>
</dbReference>
<comment type="similarity">
    <text evidence="1 9">Belongs to the 2-oxoacid dehydrogenase family.</text>
</comment>
<dbReference type="Gene3D" id="4.10.320.10">
    <property type="entry name" value="E3-binding domain"/>
    <property type="match status" value="1"/>
</dbReference>
<dbReference type="Proteomes" id="UP000254575">
    <property type="component" value="Unassembled WGS sequence"/>
</dbReference>
<keyword evidence="14" id="KW-1185">Reference proteome</keyword>
<dbReference type="EC" id="2.3.1.12" evidence="9"/>
<dbReference type="Pfam" id="PF00364">
    <property type="entry name" value="Biotin_lipoyl"/>
    <property type="match status" value="2"/>
</dbReference>
<evidence type="ECO:0000313" key="14">
    <source>
        <dbReference type="Proteomes" id="UP000254575"/>
    </source>
</evidence>
<dbReference type="PROSITE" id="PS51826">
    <property type="entry name" value="PSBD"/>
    <property type="match status" value="1"/>
</dbReference>